<name>A0AAE9YXW8_9GAMM</name>
<gene>
    <name evidence="2" type="ORF">SG35_013505</name>
</gene>
<dbReference type="KEGG" id="tact:SG35_013505"/>
<feature type="region of interest" description="Disordered" evidence="1">
    <location>
        <begin position="34"/>
        <end position="71"/>
    </location>
</feature>
<sequence>MKNNKGLFFVLAVAASILLLIYFQPFTANKHQVQQLGQQQEKQKQPEQSISAPLPATLKPLPSPPSRTTIKPLKPEQLSLQGENIAPEDAAEISAWQVNKQELARVPTTFADTPYQTISFNDSLHAEISVGDTVSLPLPDGTTVEVTVTKEGLEKNGDYTFEGNIEQNNHSFPVVITQGAGGTFGSIATNDNTYSITTVDGVGVIYQNPPLPPGHNDDFLIVPKVKP</sequence>
<accession>A0AAE9YXW8</accession>
<dbReference type="RefSeq" id="WP_053043013.1">
    <property type="nucleotide sequence ID" value="NZ_CP059735.1"/>
</dbReference>
<evidence type="ECO:0000313" key="3">
    <source>
        <dbReference type="Proteomes" id="UP000032568"/>
    </source>
</evidence>
<evidence type="ECO:0000256" key="1">
    <source>
        <dbReference type="SAM" id="MobiDB-lite"/>
    </source>
</evidence>
<dbReference type="AlphaFoldDB" id="A0AAE9YXW8"/>
<keyword evidence="3" id="KW-1185">Reference proteome</keyword>
<reference evidence="2 3" key="1">
    <citation type="journal article" date="2015" name="Genome Announc.">
        <title>Draft Genome Sequences of Marine Isolates of Thalassomonas viridans and Thalassomonas actiniarum.</title>
        <authorList>
            <person name="Olonade I."/>
            <person name="van Zyl L.J."/>
            <person name="Trindade M."/>
        </authorList>
    </citation>
    <scope>NUCLEOTIDE SEQUENCE [LARGE SCALE GENOMIC DNA]</scope>
    <source>
        <strain evidence="2 3">A5K-106</strain>
    </source>
</reference>
<organism evidence="2 3">
    <name type="scientific">Thalassomonas actiniarum</name>
    <dbReference type="NCBI Taxonomy" id="485447"/>
    <lineage>
        <taxon>Bacteria</taxon>
        <taxon>Pseudomonadati</taxon>
        <taxon>Pseudomonadota</taxon>
        <taxon>Gammaproteobacteria</taxon>
        <taxon>Alteromonadales</taxon>
        <taxon>Colwelliaceae</taxon>
        <taxon>Thalassomonas</taxon>
    </lineage>
</organism>
<reference evidence="2 3" key="2">
    <citation type="journal article" date="2022" name="Mar. Drugs">
        <title>Bioassay-Guided Fractionation Leads to the Detection of Cholic Acid Generated by the Rare Thalassomonas sp.</title>
        <authorList>
            <person name="Pheiffer F."/>
            <person name="Schneider Y.K."/>
            <person name="Hansen E.H."/>
            <person name="Andersen J.H."/>
            <person name="Isaksson J."/>
            <person name="Busche T."/>
            <person name="R C."/>
            <person name="Kalinowski J."/>
            <person name="Zyl L.V."/>
            <person name="Trindade M."/>
        </authorList>
    </citation>
    <scope>NUCLEOTIDE SEQUENCE [LARGE SCALE GENOMIC DNA]</scope>
    <source>
        <strain evidence="2 3">A5K-106</strain>
    </source>
</reference>
<protein>
    <submittedName>
        <fullName evidence="2">Uncharacterized protein</fullName>
    </submittedName>
</protein>
<dbReference type="EMBL" id="CP059735">
    <property type="protein sequence ID" value="WDE01538.1"/>
    <property type="molecule type" value="Genomic_DNA"/>
</dbReference>
<evidence type="ECO:0000313" key="2">
    <source>
        <dbReference type="EMBL" id="WDE01538.1"/>
    </source>
</evidence>
<proteinExistence type="predicted"/>
<dbReference type="Proteomes" id="UP000032568">
    <property type="component" value="Chromosome"/>
</dbReference>